<organism evidence="1 2">
    <name type="scientific">Cyclobacterium lianum</name>
    <dbReference type="NCBI Taxonomy" id="388280"/>
    <lineage>
        <taxon>Bacteria</taxon>
        <taxon>Pseudomonadati</taxon>
        <taxon>Bacteroidota</taxon>
        <taxon>Cytophagia</taxon>
        <taxon>Cytophagales</taxon>
        <taxon>Cyclobacteriaceae</taxon>
        <taxon>Cyclobacterium</taxon>
    </lineage>
</organism>
<accession>A0A1M7MNT7</accession>
<proteinExistence type="predicted"/>
<evidence type="ECO:0000313" key="1">
    <source>
        <dbReference type="EMBL" id="SHM92664.1"/>
    </source>
</evidence>
<evidence type="ECO:0000313" key="2">
    <source>
        <dbReference type="Proteomes" id="UP000184513"/>
    </source>
</evidence>
<protein>
    <submittedName>
        <fullName evidence="1">Uncharacterized protein</fullName>
    </submittedName>
</protein>
<sequence>MEKLQRRAICSGNREEMINWNNFPQYFLVGNIITASKAQLIRETWIAI</sequence>
<gene>
    <name evidence="1" type="ORF">SAMN04488057_104407</name>
</gene>
<dbReference type="STRING" id="388280.SAMN04488057_104407"/>
<dbReference type="Proteomes" id="UP000184513">
    <property type="component" value="Unassembled WGS sequence"/>
</dbReference>
<keyword evidence="2" id="KW-1185">Reference proteome</keyword>
<name>A0A1M7MNT7_9BACT</name>
<dbReference type="EMBL" id="FRCY01000004">
    <property type="protein sequence ID" value="SHM92664.1"/>
    <property type="molecule type" value="Genomic_DNA"/>
</dbReference>
<reference evidence="1 2" key="1">
    <citation type="submission" date="2016-11" db="EMBL/GenBank/DDBJ databases">
        <authorList>
            <person name="Jaros S."/>
            <person name="Januszkiewicz K."/>
            <person name="Wedrychowicz H."/>
        </authorList>
    </citation>
    <scope>NUCLEOTIDE SEQUENCE [LARGE SCALE GENOMIC DNA]</scope>
    <source>
        <strain evidence="1 2">CGMCC 1.6102</strain>
    </source>
</reference>
<dbReference type="AlphaFoldDB" id="A0A1M7MNT7"/>